<reference evidence="1" key="2">
    <citation type="submission" date="2020-09" db="EMBL/GenBank/DDBJ databases">
        <authorList>
            <person name="Sun Q."/>
            <person name="Kim S."/>
        </authorList>
    </citation>
    <scope>NUCLEOTIDE SEQUENCE</scope>
    <source>
        <strain evidence="1">KCTC 12870</strain>
    </source>
</reference>
<keyword evidence="2" id="KW-1185">Reference proteome</keyword>
<organism evidence="1 2">
    <name type="scientific">Cerasicoccus arenae</name>
    <dbReference type="NCBI Taxonomy" id="424488"/>
    <lineage>
        <taxon>Bacteria</taxon>
        <taxon>Pseudomonadati</taxon>
        <taxon>Verrucomicrobiota</taxon>
        <taxon>Opitutia</taxon>
        <taxon>Puniceicoccales</taxon>
        <taxon>Cerasicoccaceae</taxon>
        <taxon>Cerasicoccus</taxon>
    </lineage>
</organism>
<dbReference type="RefSeq" id="WP_189515805.1">
    <property type="nucleotide sequence ID" value="NZ_BMXG01000017.1"/>
</dbReference>
<evidence type="ECO:0000313" key="1">
    <source>
        <dbReference type="EMBL" id="GHC07305.1"/>
    </source>
</evidence>
<reference evidence="1" key="1">
    <citation type="journal article" date="2014" name="Int. J. Syst. Evol. Microbiol.">
        <title>Complete genome sequence of Corynebacterium casei LMG S-19264T (=DSM 44701T), isolated from a smear-ripened cheese.</title>
        <authorList>
            <consortium name="US DOE Joint Genome Institute (JGI-PGF)"/>
            <person name="Walter F."/>
            <person name="Albersmeier A."/>
            <person name="Kalinowski J."/>
            <person name="Ruckert C."/>
        </authorList>
    </citation>
    <scope>NUCLEOTIDE SEQUENCE</scope>
    <source>
        <strain evidence="1">KCTC 12870</strain>
    </source>
</reference>
<name>A0A8J3DDT0_9BACT</name>
<proteinExistence type="predicted"/>
<accession>A0A8J3DDT0</accession>
<evidence type="ECO:0000313" key="2">
    <source>
        <dbReference type="Proteomes" id="UP000642829"/>
    </source>
</evidence>
<dbReference type="EMBL" id="BMXG01000017">
    <property type="protein sequence ID" value="GHC07305.1"/>
    <property type="molecule type" value="Genomic_DNA"/>
</dbReference>
<dbReference type="Proteomes" id="UP000642829">
    <property type="component" value="Unassembled WGS sequence"/>
</dbReference>
<protein>
    <submittedName>
        <fullName evidence="1">Uncharacterized protein</fullName>
    </submittedName>
</protein>
<sequence length="79" mass="9046">MNEVAVSFSDAHFQIINAWVKRYRVTPGQFCQAFVLMGFEGLDSHISDIGETVYDTIVLDVIEKYVDESTIPEWLAEME</sequence>
<dbReference type="AlphaFoldDB" id="A0A8J3DDT0"/>
<comment type="caution">
    <text evidence="1">The sequence shown here is derived from an EMBL/GenBank/DDBJ whole genome shotgun (WGS) entry which is preliminary data.</text>
</comment>
<gene>
    <name evidence="1" type="ORF">GCM10007047_25520</name>
</gene>